<dbReference type="Pfam" id="PF07238">
    <property type="entry name" value="PilZ"/>
    <property type="match status" value="1"/>
</dbReference>
<protein>
    <recommendedName>
        <fullName evidence="1">PilZ domain-containing protein</fullName>
    </recommendedName>
</protein>
<proteinExistence type="predicted"/>
<feature type="domain" description="PilZ" evidence="1">
    <location>
        <begin position="47"/>
        <end position="127"/>
    </location>
</feature>
<dbReference type="Proteomes" id="UP000235015">
    <property type="component" value="Unassembled WGS sequence"/>
</dbReference>
<evidence type="ECO:0000313" key="2">
    <source>
        <dbReference type="EMBL" id="PLX62613.1"/>
    </source>
</evidence>
<accession>A0A2N6CZ14</accession>
<evidence type="ECO:0000259" key="1">
    <source>
        <dbReference type="Pfam" id="PF07238"/>
    </source>
</evidence>
<reference evidence="2 3" key="1">
    <citation type="submission" date="2017-11" db="EMBL/GenBank/DDBJ databases">
        <title>Genome-resolved metagenomics identifies genetic mobility, metabolic interactions, and unexpected diversity in perchlorate-reducing communities.</title>
        <authorList>
            <person name="Barnum T.P."/>
            <person name="Figueroa I.A."/>
            <person name="Carlstrom C.I."/>
            <person name="Lucas L.N."/>
            <person name="Engelbrektson A.L."/>
            <person name="Coates J.D."/>
        </authorList>
    </citation>
    <scope>NUCLEOTIDE SEQUENCE [LARGE SCALE GENOMIC DNA]</scope>
    <source>
        <strain evidence="2">BM301</strain>
    </source>
</reference>
<dbReference type="SUPFAM" id="SSF141371">
    <property type="entry name" value="PilZ domain-like"/>
    <property type="match status" value="1"/>
</dbReference>
<dbReference type="EMBL" id="PKUN01000004">
    <property type="protein sequence ID" value="PLX62613.1"/>
    <property type="molecule type" value="Genomic_DNA"/>
</dbReference>
<name>A0A2N6CZ14_9GAMM</name>
<dbReference type="STRING" id="1111735.GCA_000428045_00532"/>
<organism evidence="2 3">
    <name type="scientific">Sedimenticola selenatireducens</name>
    <dbReference type="NCBI Taxonomy" id="191960"/>
    <lineage>
        <taxon>Bacteria</taxon>
        <taxon>Pseudomonadati</taxon>
        <taxon>Pseudomonadota</taxon>
        <taxon>Gammaproteobacteria</taxon>
        <taxon>Chromatiales</taxon>
        <taxon>Sedimenticolaceae</taxon>
        <taxon>Sedimenticola</taxon>
    </lineage>
</organism>
<gene>
    <name evidence="2" type="ORF">C0630_05225</name>
</gene>
<dbReference type="InterPro" id="IPR009875">
    <property type="entry name" value="PilZ_domain"/>
</dbReference>
<dbReference type="AlphaFoldDB" id="A0A2N6CZ14"/>
<dbReference type="Gene3D" id="2.40.10.220">
    <property type="entry name" value="predicted glycosyltransferase like domains"/>
    <property type="match status" value="1"/>
</dbReference>
<evidence type="ECO:0000313" key="3">
    <source>
        <dbReference type="Proteomes" id="UP000235015"/>
    </source>
</evidence>
<comment type="caution">
    <text evidence="2">The sequence shown here is derived from an EMBL/GenBank/DDBJ whole genome shotgun (WGS) entry which is preliminary data.</text>
</comment>
<sequence length="128" mass="14411">MNRLPPLKMMPVPITRRMPVALLNSMPCGCVWRPAGATPEQSMQPDNREYTRFALRSQVKLVDAEGKEREVYTKDLSHGGLFLIIKDEQLPALDSEVEVTAMDIEDPLPQRAVVVRVEPGRGIAIRFL</sequence>
<dbReference type="GO" id="GO:0035438">
    <property type="term" value="F:cyclic-di-GMP binding"/>
    <property type="evidence" value="ECO:0007669"/>
    <property type="project" value="InterPro"/>
</dbReference>